<proteinExistence type="predicted"/>
<feature type="coiled-coil region" evidence="1">
    <location>
        <begin position="211"/>
        <end position="238"/>
    </location>
</feature>
<accession>A0ABQ9FS03</accession>
<keyword evidence="4" id="KW-1185">Reference proteome</keyword>
<comment type="caution">
    <text evidence="3">The sequence shown here is derived from an EMBL/GenBank/DDBJ whole genome shotgun (WGS) entry which is preliminary data.</text>
</comment>
<feature type="compositionally biased region" description="Gly residues" evidence="2">
    <location>
        <begin position="122"/>
        <end position="131"/>
    </location>
</feature>
<feature type="compositionally biased region" description="Basic and acidic residues" evidence="2">
    <location>
        <begin position="148"/>
        <end position="157"/>
    </location>
</feature>
<evidence type="ECO:0000313" key="4">
    <source>
        <dbReference type="Proteomes" id="UP001217089"/>
    </source>
</evidence>
<organism evidence="3 4">
    <name type="scientific">Tegillarca granosa</name>
    <name type="common">Malaysian cockle</name>
    <name type="synonym">Anadara granosa</name>
    <dbReference type="NCBI Taxonomy" id="220873"/>
    <lineage>
        <taxon>Eukaryota</taxon>
        <taxon>Metazoa</taxon>
        <taxon>Spiralia</taxon>
        <taxon>Lophotrochozoa</taxon>
        <taxon>Mollusca</taxon>
        <taxon>Bivalvia</taxon>
        <taxon>Autobranchia</taxon>
        <taxon>Pteriomorphia</taxon>
        <taxon>Arcoida</taxon>
        <taxon>Arcoidea</taxon>
        <taxon>Arcidae</taxon>
        <taxon>Tegillarca</taxon>
    </lineage>
</organism>
<feature type="compositionally biased region" description="Polar residues" evidence="2">
    <location>
        <begin position="92"/>
        <end position="101"/>
    </location>
</feature>
<reference evidence="3 4" key="1">
    <citation type="submission" date="2022-12" db="EMBL/GenBank/DDBJ databases">
        <title>Chromosome-level genome of Tegillarca granosa.</title>
        <authorList>
            <person name="Kim J."/>
        </authorList>
    </citation>
    <scope>NUCLEOTIDE SEQUENCE [LARGE SCALE GENOMIC DNA]</scope>
    <source>
        <strain evidence="3">Teg-2019</strain>
        <tissue evidence="3">Adductor muscle</tissue>
    </source>
</reference>
<evidence type="ECO:0000313" key="3">
    <source>
        <dbReference type="EMBL" id="KAJ8320047.1"/>
    </source>
</evidence>
<name>A0ABQ9FS03_TEGGR</name>
<evidence type="ECO:0000256" key="2">
    <source>
        <dbReference type="SAM" id="MobiDB-lite"/>
    </source>
</evidence>
<keyword evidence="1" id="KW-0175">Coiled coil</keyword>
<feature type="region of interest" description="Disordered" evidence="2">
    <location>
        <begin position="92"/>
        <end position="173"/>
    </location>
</feature>
<gene>
    <name evidence="3" type="ORF">KUTeg_001634</name>
</gene>
<protein>
    <submittedName>
        <fullName evidence="3">Uncharacterized protein</fullName>
    </submittedName>
</protein>
<evidence type="ECO:0000256" key="1">
    <source>
        <dbReference type="SAM" id="Coils"/>
    </source>
</evidence>
<feature type="compositionally biased region" description="Low complexity" evidence="2">
    <location>
        <begin position="107"/>
        <end position="121"/>
    </location>
</feature>
<dbReference type="EMBL" id="JARBDR010000141">
    <property type="protein sequence ID" value="KAJ8320047.1"/>
    <property type="molecule type" value="Genomic_DNA"/>
</dbReference>
<sequence length="306" mass="34235">MDSNSSDHSPPLSENAGSSWIQCWENEISSISGLNLGSNSELNSLVEDKEIAAKAVAFVDRYRPCSRCSQCSSTISNSPKFDKCQRQRISNIQHPSSGYQDSRNRRQSSPQSVRSRSSIRSGCGGGGGGGVTQAIIHPRPYGVDEENEYLKTEENSSNKRRKNSLPEMVSQPNSDIKRVSPLKVTKEVQCTAPHPADCTLEEQFMETIRLNSKLTEDLGAATKEIDTLKKRLKLLEMNQLAKKCTEEYHGENETQIENSENGNVEEHFLWMNSNNNNNKKNIRQPLLGLKSLNKVGSKYQRRGRNS</sequence>
<dbReference type="Proteomes" id="UP001217089">
    <property type="component" value="Unassembled WGS sequence"/>
</dbReference>